<comment type="similarity">
    <text evidence="2">Belongs to the Bcl-2 family.</text>
</comment>
<dbReference type="CDD" id="cd06845">
    <property type="entry name" value="Bcl-2_like"/>
    <property type="match status" value="1"/>
</dbReference>
<proteinExistence type="inferred from homology"/>
<keyword evidence="3 5" id="KW-0053">Apoptosis</keyword>
<keyword evidence="6" id="KW-0812">Transmembrane</keyword>
<dbReference type="Proteomes" id="UP000261340">
    <property type="component" value="Unplaced"/>
</dbReference>
<dbReference type="SMART" id="SM00337">
    <property type="entry name" value="BCL"/>
    <property type="match status" value="1"/>
</dbReference>
<dbReference type="PROSITE" id="PS50063">
    <property type="entry name" value="BH4_2"/>
    <property type="match status" value="1"/>
</dbReference>
<dbReference type="PROSITE" id="PS50062">
    <property type="entry name" value="BCL2_FAMILY"/>
    <property type="match status" value="1"/>
</dbReference>
<dbReference type="PANTHER" id="PTHR11256">
    <property type="entry name" value="BCL-2 RELATED"/>
    <property type="match status" value="1"/>
</dbReference>
<evidence type="ECO:0000256" key="1">
    <source>
        <dbReference type="ARBA" id="ARBA00004370"/>
    </source>
</evidence>
<sequence>GAMAAAYSSRDIVEDYLHYKLLCRGVAWPSAPPPHRPDPRVAPPRLQIVLRSAGDELERLYGAELSAQVSVLRLRGDGGDAARLRNMTAIREELFRDGVNWGRIVTMMELGGALSAEVAMTGDTGHVDDIAGWMEESLDSPLLQRWIQDNGGWDAFMDLYESRPADSFWALSTMFGLVVLGAAVVILGFLFSQK</sequence>
<dbReference type="GO" id="GO:0001836">
    <property type="term" value="P:release of cytochrome c from mitochondria"/>
    <property type="evidence" value="ECO:0007669"/>
    <property type="project" value="TreeGrafter"/>
</dbReference>
<evidence type="ECO:0000256" key="4">
    <source>
        <dbReference type="ARBA" id="ARBA00023136"/>
    </source>
</evidence>
<keyword evidence="6" id="KW-1133">Transmembrane helix</keyword>
<protein>
    <recommendedName>
        <fullName evidence="7">Apoptosis regulator Bcl-2 family BH4 domain-containing protein</fullName>
    </recommendedName>
</protein>
<evidence type="ECO:0000256" key="6">
    <source>
        <dbReference type="SAM" id="Phobius"/>
    </source>
</evidence>
<dbReference type="Ensembl" id="ENSACIT00000023104.1">
    <property type="protein sequence ID" value="ENSACIP00000022502.1"/>
    <property type="gene ID" value="ENSACIG00000017511.1"/>
</dbReference>
<keyword evidence="9" id="KW-1185">Reference proteome</keyword>
<dbReference type="PANTHER" id="PTHR11256:SF11">
    <property type="entry name" value="APOPTOSIS REGULATOR BCL-2"/>
    <property type="match status" value="1"/>
</dbReference>
<evidence type="ECO:0000259" key="7">
    <source>
        <dbReference type="PROSITE" id="PS50063"/>
    </source>
</evidence>
<dbReference type="InterPro" id="IPR003093">
    <property type="entry name" value="Bcl2_BH4"/>
</dbReference>
<dbReference type="PRINTS" id="PR01862">
    <property type="entry name" value="BCL2FAMILY"/>
</dbReference>
<dbReference type="GeneTree" id="ENSGT01130000278332"/>
<evidence type="ECO:0000256" key="3">
    <source>
        <dbReference type="ARBA" id="ARBA00022703"/>
    </source>
</evidence>
<feature type="domain" description="Apoptosis regulator Bcl-2 family BH4" evidence="7">
    <location>
        <begin position="9"/>
        <end position="28"/>
    </location>
</feature>
<dbReference type="SUPFAM" id="SSF56854">
    <property type="entry name" value="Bcl-2 inhibitors of programmed cell death"/>
    <property type="match status" value="1"/>
</dbReference>
<dbReference type="Pfam" id="PF02180">
    <property type="entry name" value="BH4"/>
    <property type="match status" value="1"/>
</dbReference>
<dbReference type="InterPro" id="IPR036834">
    <property type="entry name" value="Bcl-2-like_sf"/>
</dbReference>
<keyword evidence="4 6" id="KW-0472">Membrane</keyword>
<evidence type="ECO:0000313" key="9">
    <source>
        <dbReference type="Proteomes" id="UP000261340"/>
    </source>
</evidence>
<dbReference type="Gene3D" id="1.10.437.10">
    <property type="entry name" value="Blc2-like"/>
    <property type="match status" value="1"/>
</dbReference>
<name>A0A3Q0SHK0_AMPCI</name>
<accession>A0A3Q0SHK0</accession>
<dbReference type="SMART" id="SM00265">
    <property type="entry name" value="BH4"/>
    <property type="match status" value="1"/>
</dbReference>
<dbReference type="AlphaFoldDB" id="A0A3Q0SHK0"/>
<dbReference type="OMA" id="WSLRTVC"/>
<dbReference type="STRING" id="61819.ENSACIP00000022502"/>
<evidence type="ECO:0000313" key="8">
    <source>
        <dbReference type="Ensembl" id="ENSACIP00000022502.1"/>
    </source>
</evidence>
<dbReference type="Pfam" id="PF00452">
    <property type="entry name" value="Bcl-2"/>
    <property type="match status" value="1"/>
</dbReference>
<evidence type="ECO:0000256" key="2">
    <source>
        <dbReference type="ARBA" id="ARBA00009458"/>
    </source>
</evidence>
<comment type="subcellular location">
    <subcellularLocation>
        <location evidence="1">Membrane</location>
    </subcellularLocation>
</comment>
<dbReference type="GO" id="GO:0005741">
    <property type="term" value="C:mitochondrial outer membrane"/>
    <property type="evidence" value="ECO:0007669"/>
    <property type="project" value="TreeGrafter"/>
</dbReference>
<dbReference type="InterPro" id="IPR046371">
    <property type="entry name" value="Bcl-2_BH1-3"/>
</dbReference>
<organism evidence="8 9">
    <name type="scientific">Amphilophus citrinellus</name>
    <name type="common">Midas cichlid</name>
    <name type="synonym">Cichlasoma citrinellum</name>
    <dbReference type="NCBI Taxonomy" id="61819"/>
    <lineage>
        <taxon>Eukaryota</taxon>
        <taxon>Metazoa</taxon>
        <taxon>Chordata</taxon>
        <taxon>Craniata</taxon>
        <taxon>Vertebrata</taxon>
        <taxon>Euteleostomi</taxon>
        <taxon>Actinopterygii</taxon>
        <taxon>Neopterygii</taxon>
        <taxon>Teleostei</taxon>
        <taxon>Neoteleostei</taxon>
        <taxon>Acanthomorphata</taxon>
        <taxon>Ovalentaria</taxon>
        <taxon>Cichlomorphae</taxon>
        <taxon>Cichliformes</taxon>
        <taxon>Cichlidae</taxon>
        <taxon>New World cichlids</taxon>
        <taxon>Cichlasomatinae</taxon>
        <taxon>Heroini</taxon>
        <taxon>Amphilophus</taxon>
    </lineage>
</organism>
<dbReference type="InterPro" id="IPR002475">
    <property type="entry name" value="Bcl2-like"/>
</dbReference>
<evidence type="ECO:0000256" key="5">
    <source>
        <dbReference type="PROSITE-ProRule" id="PRU00025"/>
    </source>
</evidence>
<feature type="transmembrane region" description="Helical" evidence="6">
    <location>
        <begin position="168"/>
        <end position="191"/>
    </location>
</feature>
<reference evidence="8" key="1">
    <citation type="submission" date="2025-08" db="UniProtKB">
        <authorList>
            <consortium name="Ensembl"/>
        </authorList>
    </citation>
    <scope>IDENTIFICATION</scope>
</reference>
<dbReference type="GO" id="GO:0051400">
    <property type="term" value="F:BH domain binding"/>
    <property type="evidence" value="ECO:0007669"/>
    <property type="project" value="TreeGrafter"/>
</dbReference>
<feature type="short sequence motif" description="BH4" evidence="5">
    <location>
        <begin position="9"/>
        <end position="28"/>
    </location>
</feature>
<dbReference type="GO" id="GO:0008630">
    <property type="term" value="P:intrinsic apoptotic signaling pathway in response to DNA damage"/>
    <property type="evidence" value="ECO:0007669"/>
    <property type="project" value="TreeGrafter"/>
</dbReference>
<dbReference type="GO" id="GO:0097192">
    <property type="term" value="P:extrinsic apoptotic signaling pathway in absence of ligand"/>
    <property type="evidence" value="ECO:0007669"/>
    <property type="project" value="TreeGrafter"/>
</dbReference>
<dbReference type="GO" id="GO:0042981">
    <property type="term" value="P:regulation of apoptotic process"/>
    <property type="evidence" value="ECO:0007669"/>
    <property type="project" value="InterPro"/>
</dbReference>
<dbReference type="InterPro" id="IPR026298">
    <property type="entry name" value="Bcl-2_fam"/>
</dbReference>
<reference evidence="8" key="2">
    <citation type="submission" date="2025-09" db="UniProtKB">
        <authorList>
            <consortium name="Ensembl"/>
        </authorList>
    </citation>
    <scope>IDENTIFICATION</scope>
</reference>